<feature type="compositionally biased region" description="Basic residues" evidence="1">
    <location>
        <begin position="1"/>
        <end position="16"/>
    </location>
</feature>
<reference evidence="2" key="1">
    <citation type="submission" date="2017-07" db="EMBL/GenBank/DDBJ databases">
        <title>Taro Niue Genome Assembly and Annotation.</title>
        <authorList>
            <person name="Atibalentja N."/>
            <person name="Keating K."/>
            <person name="Fields C.J."/>
        </authorList>
    </citation>
    <scope>NUCLEOTIDE SEQUENCE</scope>
    <source>
        <strain evidence="2">Niue_2</strain>
        <tissue evidence="2">Leaf</tissue>
    </source>
</reference>
<organism evidence="2 3">
    <name type="scientific">Colocasia esculenta</name>
    <name type="common">Wild taro</name>
    <name type="synonym">Arum esculentum</name>
    <dbReference type="NCBI Taxonomy" id="4460"/>
    <lineage>
        <taxon>Eukaryota</taxon>
        <taxon>Viridiplantae</taxon>
        <taxon>Streptophyta</taxon>
        <taxon>Embryophyta</taxon>
        <taxon>Tracheophyta</taxon>
        <taxon>Spermatophyta</taxon>
        <taxon>Magnoliopsida</taxon>
        <taxon>Liliopsida</taxon>
        <taxon>Araceae</taxon>
        <taxon>Aroideae</taxon>
        <taxon>Colocasieae</taxon>
        <taxon>Colocasia</taxon>
    </lineage>
</organism>
<feature type="compositionally biased region" description="Pro residues" evidence="1">
    <location>
        <begin position="17"/>
        <end position="33"/>
    </location>
</feature>
<dbReference type="PANTHER" id="PTHR24301:SF2">
    <property type="entry name" value="THROMBOXANE-A SYNTHASE"/>
    <property type="match status" value="1"/>
</dbReference>
<protein>
    <submittedName>
        <fullName evidence="2">Uncharacterized protein</fullName>
    </submittedName>
</protein>
<dbReference type="Proteomes" id="UP000652761">
    <property type="component" value="Unassembled WGS sequence"/>
</dbReference>
<feature type="region of interest" description="Disordered" evidence="1">
    <location>
        <begin position="1"/>
        <end position="33"/>
    </location>
</feature>
<proteinExistence type="predicted"/>
<name>A0A843VC80_COLES</name>
<dbReference type="AlphaFoldDB" id="A0A843VC80"/>
<sequence length="113" mass="12561">RRGGRRRCCRRRRRCRLPPPSTSSPPRRSPPPAAVVDDIVAAAVWSPVAGLPLLTKYGPDVFGILAKQYEPIYRQPLVIVADPELCREVGIKKFKSVRNRSLPSPISGSPLHQ</sequence>
<evidence type="ECO:0000256" key="1">
    <source>
        <dbReference type="SAM" id="MobiDB-lite"/>
    </source>
</evidence>
<comment type="caution">
    <text evidence="2">The sequence shown here is derived from an EMBL/GenBank/DDBJ whole genome shotgun (WGS) entry which is preliminary data.</text>
</comment>
<dbReference type="PANTHER" id="PTHR24301">
    <property type="entry name" value="THROMBOXANE-A SYNTHASE"/>
    <property type="match status" value="1"/>
</dbReference>
<dbReference type="OrthoDB" id="689917at2759"/>
<gene>
    <name evidence="2" type="ORF">Taro_026761</name>
</gene>
<accession>A0A843VC80</accession>
<feature type="non-terminal residue" evidence="2">
    <location>
        <position position="113"/>
    </location>
</feature>
<dbReference type="EMBL" id="NMUH01001632">
    <property type="protein sequence ID" value="MQL94111.1"/>
    <property type="molecule type" value="Genomic_DNA"/>
</dbReference>
<keyword evidence="3" id="KW-1185">Reference proteome</keyword>
<evidence type="ECO:0000313" key="2">
    <source>
        <dbReference type="EMBL" id="MQL94111.1"/>
    </source>
</evidence>
<feature type="non-terminal residue" evidence="2">
    <location>
        <position position="1"/>
    </location>
</feature>
<evidence type="ECO:0000313" key="3">
    <source>
        <dbReference type="Proteomes" id="UP000652761"/>
    </source>
</evidence>